<accession>A0A3S4TYP6</accession>
<dbReference type="SUPFAM" id="SSF49777">
    <property type="entry name" value="PEBP-like"/>
    <property type="match status" value="1"/>
</dbReference>
<dbReference type="PANTHER" id="PTHR30289">
    <property type="entry name" value="UNCHARACTERIZED PROTEIN YBCL-RELATED"/>
    <property type="match status" value="1"/>
</dbReference>
<dbReference type="NCBIfam" id="TIGR00481">
    <property type="entry name" value="YbhB/YbcL family Raf kinase inhibitor-like protein"/>
    <property type="match status" value="1"/>
</dbReference>
<dbReference type="RefSeq" id="WP_061788221.1">
    <property type="nucleotide sequence ID" value="NZ_CAJZDL010000034.1"/>
</dbReference>
<dbReference type="Gene3D" id="3.90.280.10">
    <property type="entry name" value="PEBP-like"/>
    <property type="match status" value="1"/>
</dbReference>
<dbReference type="InterPro" id="IPR008914">
    <property type="entry name" value="PEBP"/>
</dbReference>
<evidence type="ECO:0000313" key="3">
    <source>
        <dbReference type="Proteomes" id="UP000273044"/>
    </source>
</evidence>
<organism evidence="2 3">
    <name type="scientific">Arachnia propionica</name>
    <dbReference type="NCBI Taxonomy" id="1750"/>
    <lineage>
        <taxon>Bacteria</taxon>
        <taxon>Bacillati</taxon>
        <taxon>Actinomycetota</taxon>
        <taxon>Actinomycetes</taxon>
        <taxon>Propionibacteriales</taxon>
        <taxon>Propionibacteriaceae</taxon>
        <taxon>Arachnia</taxon>
    </lineage>
</organism>
<dbReference type="Pfam" id="PF01161">
    <property type="entry name" value="PBP"/>
    <property type="match status" value="1"/>
</dbReference>
<dbReference type="PANTHER" id="PTHR30289:SF1">
    <property type="entry name" value="PEBP (PHOSPHATIDYLETHANOLAMINE-BINDING PROTEIN) FAMILY PROTEIN"/>
    <property type="match status" value="1"/>
</dbReference>
<keyword evidence="3" id="KW-1185">Reference proteome</keyword>
<dbReference type="EMBL" id="LR134406">
    <property type="protein sequence ID" value="VEH69252.1"/>
    <property type="molecule type" value="Genomic_DNA"/>
</dbReference>
<sequence length="158" mass="17396">MSAKDNPTLTIRSECIDSEGRFRTDFTGRGKDISPELGLDGLVSGTRTLAVTLEDLTHPLFGSMAHWLAWNIPPGDSIPAAIEPGRVNPSTGITQGTAYGWHRYRGPKPPRGKTHTYRFTVYALDCDLRLPSRTRLAGFKQAIEGHVLQQATLEGTYE</sequence>
<evidence type="ECO:0000256" key="1">
    <source>
        <dbReference type="ARBA" id="ARBA00007120"/>
    </source>
</evidence>
<dbReference type="AlphaFoldDB" id="A0A3S4TYP6"/>
<reference evidence="2 3" key="1">
    <citation type="submission" date="2018-12" db="EMBL/GenBank/DDBJ databases">
        <authorList>
            <consortium name="Pathogen Informatics"/>
        </authorList>
    </citation>
    <scope>NUCLEOTIDE SEQUENCE [LARGE SCALE GENOMIC DNA]</scope>
    <source>
        <strain evidence="2 3">NCTC12967</strain>
    </source>
</reference>
<dbReference type="InterPro" id="IPR005247">
    <property type="entry name" value="YbhB_YbcL/LppC-like"/>
</dbReference>
<comment type="similarity">
    <text evidence="1">Belongs to the UPF0098 family.</text>
</comment>
<name>A0A3S4TYP6_9ACTN</name>
<dbReference type="Proteomes" id="UP000273044">
    <property type="component" value="Chromosome"/>
</dbReference>
<dbReference type="InterPro" id="IPR036610">
    <property type="entry name" value="PEBP-like_sf"/>
</dbReference>
<dbReference type="GeneID" id="64406014"/>
<evidence type="ECO:0000313" key="2">
    <source>
        <dbReference type="EMBL" id="VEH69252.1"/>
    </source>
</evidence>
<protein>
    <submittedName>
        <fullName evidence="2">Putative kinase inhibitor protein</fullName>
    </submittedName>
</protein>
<gene>
    <name evidence="2" type="primary">ybhB</name>
    <name evidence="2" type="ORF">NCTC12967_00517</name>
</gene>
<dbReference type="CDD" id="cd00865">
    <property type="entry name" value="PEBP_bact_arch"/>
    <property type="match status" value="1"/>
</dbReference>
<proteinExistence type="inferred from homology"/>